<sequence>DADSGVKDFRINQILVFHLNKQWHIAGGFQYRRLLNDADDSPIVDKRGSSNQWLGGIGLAYSW</sequence>
<organism evidence="1">
    <name type="scientific">Dissulfuribacter thermophilus</name>
    <dbReference type="NCBI Taxonomy" id="1156395"/>
    <lineage>
        <taxon>Bacteria</taxon>
        <taxon>Pseudomonadati</taxon>
        <taxon>Thermodesulfobacteriota</taxon>
        <taxon>Dissulfuribacteria</taxon>
        <taxon>Dissulfuribacterales</taxon>
        <taxon>Dissulfuribacteraceae</taxon>
        <taxon>Dissulfuribacter</taxon>
    </lineage>
</organism>
<dbReference type="Pfam" id="PF06629">
    <property type="entry name" value="MipA"/>
    <property type="match status" value="1"/>
</dbReference>
<dbReference type="InterPro" id="IPR010583">
    <property type="entry name" value="MipA"/>
</dbReference>
<dbReference type="AlphaFoldDB" id="A0A7V2SXE8"/>
<dbReference type="EMBL" id="DRND01000077">
    <property type="protein sequence ID" value="HFC46419.1"/>
    <property type="molecule type" value="Genomic_DNA"/>
</dbReference>
<dbReference type="Proteomes" id="UP000885797">
    <property type="component" value="Unassembled WGS sequence"/>
</dbReference>
<comment type="caution">
    <text evidence="1">The sequence shown here is derived from an EMBL/GenBank/DDBJ whole genome shotgun (WGS) entry which is preliminary data.</text>
</comment>
<name>A0A7V2SXE8_9BACT</name>
<evidence type="ECO:0000313" key="1">
    <source>
        <dbReference type="EMBL" id="HFC46419.1"/>
    </source>
</evidence>
<proteinExistence type="predicted"/>
<protein>
    <submittedName>
        <fullName evidence="1">MipA/OmpV family protein</fullName>
    </submittedName>
</protein>
<reference evidence="1" key="1">
    <citation type="journal article" date="2020" name="mSystems">
        <title>Genome- and Community-Level Interaction Insights into Carbon Utilization and Element Cycling Functions of Hydrothermarchaeota in Hydrothermal Sediment.</title>
        <authorList>
            <person name="Zhou Z."/>
            <person name="Liu Y."/>
            <person name="Xu W."/>
            <person name="Pan J."/>
            <person name="Luo Z.H."/>
            <person name="Li M."/>
        </authorList>
    </citation>
    <scope>NUCLEOTIDE SEQUENCE [LARGE SCALE GENOMIC DNA]</scope>
    <source>
        <strain evidence="1">HyVt-503</strain>
    </source>
</reference>
<gene>
    <name evidence="1" type="ORF">ENJ63_00880</name>
</gene>
<accession>A0A7V2SXE8</accession>
<feature type="non-terminal residue" evidence="1">
    <location>
        <position position="1"/>
    </location>
</feature>